<dbReference type="GO" id="GO:0005524">
    <property type="term" value="F:ATP binding"/>
    <property type="evidence" value="ECO:0007669"/>
    <property type="project" value="InterPro"/>
</dbReference>
<organism evidence="2 4">
    <name type="scientific">Enterocloster clostridioformis</name>
    <dbReference type="NCBI Taxonomy" id="1531"/>
    <lineage>
        <taxon>Bacteria</taxon>
        <taxon>Bacillati</taxon>
        <taxon>Bacillota</taxon>
        <taxon>Clostridia</taxon>
        <taxon>Lachnospirales</taxon>
        <taxon>Lachnospiraceae</taxon>
        <taxon>Enterocloster</taxon>
    </lineage>
</organism>
<sequence length="178" mass="20511">MDLFDKKGTKPMLIAEMVDPFDSPEHIYELKLDGMRCVAYFDDSSVDLRNKRDFKLLPRFPELKDIYKNIKHKCILDGELATIVDGIPVFSIVQRRSILNDPFKIELASKMNPAIFVAFDIIYSSFEHTPPGNEKAVWLDPELVCVVEYMPDESIERRQAVLKGIRDDKLPMECQVGE</sequence>
<evidence type="ECO:0000313" key="3">
    <source>
        <dbReference type="EMBL" id="QIX93917.1"/>
    </source>
</evidence>
<accession>A0AAP9S5C8</accession>
<evidence type="ECO:0000313" key="4">
    <source>
        <dbReference type="Proteomes" id="UP000501069"/>
    </source>
</evidence>
<feature type="domain" description="ATP-dependent DNA ligase family profile" evidence="1">
    <location>
        <begin position="14"/>
        <end position="125"/>
    </location>
</feature>
<evidence type="ECO:0000313" key="2">
    <source>
        <dbReference type="EMBL" id="QIX89112.1"/>
    </source>
</evidence>
<dbReference type="EMBL" id="CP050964">
    <property type="protein sequence ID" value="QIX93917.1"/>
    <property type="molecule type" value="Genomic_DNA"/>
</dbReference>
<dbReference type="Gene3D" id="3.30.470.30">
    <property type="entry name" value="DNA ligase/mRNA capping enzyme"/>
    <property type="match status" value="1"/>
</dbReference>
<dbReference type="GO" id="GO:0006281">
    <property type="term" value="P:DNA repair"/>
    <property type="evidence" value="ECO:0007669"/>
    <property type="project" value="InterPro"/>
</dbReference>
<dbReference type="Pfam" id="PF01068">
    <property type="entry name" value="DNA_ligase_A_M"/>
    <property type="match status" value="1"/>
</dbReference>
<dbReference type="GO" id="GO:0006310">
    <property type="term" value="P:DNA recombination"/>
    <property type="evidence" value="ECO:0007669"/>
    <property type="project" value="InterPro"/>
</dbReference>
<dbReference type="InterPro" id="IPR012310">
    <property type="entry name" value="DNA_ligase_ATP-dep_cent"/>
</dbReference>
<reference evidence="2 4" key="1">
    <citation type="submission" date="2019-11" db="EMBL/GenBank/DDBJ databases">
        <title>FDA dAtabase for Regulatory Grade micrObial Sequences (FDA-ARGOS): Supporting development and validation of Infectious Disease Dx tests.</title>
        <authorList>
            <person name="Turner S."/>
            <person name="Byrd R."/>
            <person name="Tallon L."/>
            <person name="Sadzewicz L."/>
            <person name="Vavikolanu K."/>
            <person name="Mehta A."/>
            <person name="Aluvathingal J."/>
            <person name="Nadendla S."/>
            <person name="Myers T."/>
            <person name="Yan Y."/>
            <person name="Sichtig H."/>
        </authorList>
    </citation>
    <scope>NUCLEOTIDE SEQUENCE [LARGE SCALE GENOMIC DNA]</scope>
    <source>
        <strain evidence="2 4">FDAARGOS_739</strain>
    </source>
</reference>
<proteinExistence type="predicted"/>
<dbReference type="SUPFAM" id="SSF56091">
    <property type="entry name" value="DNA ligase/mRNA capping enzyme, catalytic domain"/>
    <property type="match status" value="1"/>
</dbReference>
<dbReference type="AlphaFoldDB" id="A0AAP9S5C8"/>
<protein>
    <recommendedName>
        <fullName evidence="1">ATP-dependent DNA ligase family profile domain-containing protein</fullName>
    </recommendedName>
</protein>
<dbReference type="Proteomes" id="UP000501069">
    <property type="component" value="Chromosome"/>
</dbReference>
<gene>
    <name evidence="2" type="ORF">FOC47_00040</name>
    <name evidence="3" type="ORF">FOC47_27290</name>
</gene>
<name>A0AAP9S5C8_9FIRM</name>
<evidence type="ECO:0000259" key="1">
    <source>
        <dbReference type="Pfam" id="PF01068"/>
    </source>
</evidence>
<dbReference type="GO" id="GO:0003910">
    <property type="term" value="F:DNA ligase (ATP) activity"/>
    <property type="evidence" value="ECO:0007669"/>
    <property type="project" value="InterPro"/>
</dbReference>
<dbReference type="EMBL" id="CP050964">
    <property type="protein sequence ID" value="QIX89112.1"/>
    <property type="molecule type" value="Genomic_DNA"/>
</dbReference>